<dbReference type="STRING" id="69895.SAMN05192551_1218"/>
<sequence length="94" mass="10734">MPRYSESFKISIMQKMMPPENQKVSTIAQETGMSEATLYKWKKEAKAKGIVIPDGEPNAEQWSTQDKFQVVLETASLNEAELAEYCRKKGLYVE</sequence>
<name>A0A1I3I422_9FIRM</name>
<dbReference type="OrthoDB" id="9813126at2"/>
<keyword evidence="2" id="KW-1185">Reference proteome</keyword>
<dbReference type="SUPFAM" id="SSF46689">
    <property type="entry name" value="Homeodomain-like"/>
    <property type="match status" value="1"/>
</dbReference>
<accession>A0A1I3I422</accession>
<dbReference type="InterPro" id="IPR002514">
    <property type="entry name" value="Transposase_8"/>
</dbReference>
<dbReference type="EMBL" id="FOQA01000021">
    <property type="protein sequence ID" value="SFI42735.1"/>
    <property type="molecule type" value="Genomic_DNA"/>
</dbReference>
<dbReference type="GO" id="GO:0006313">
    <property type="term" value="P:DNA transposition"/>
    <property type="evidence" value="ECO:0007669"/>
    <property type="project" value="InterPro"/>
</dbReference>
<reference evidence="2" key="1">
    <citation type="submission" date="2016-10" db="EMBL/GenBank/DDBJ databases">
        <authorList>
            <person name="Varghese N."/>
            <person name="Submissions S."/>
        </authorList>
    </citation>
    <scope>NUCLEOTIDE SEQUENCE [LARGE SCALE GENOMIC DNA]</scope>
    <source>
        <strain evidence="2">Z-7934</strain>
    </source>
</reference>
<feature type="non-terminal residue" evidence="1">
    <location>
        <position position="94"/>
    </location>
</feature>
<dbReference type="RefSeq" id="WP_143092059.1">
    <property type="nucleotide sequence ID" value="NZ_FOQA01000021.1"/>
</dbReference>
<evidence type="ECO:0000313" key="1">
    <source>
        <dbReference type="EMBL" id="SFI42735.1"/>
    </source>
</evidence>
<organism evidence="1 2">
    <name type="scientific">Tindallia magadiensis</name>
    <dbReference type="NCBI Taxonomy" id="69895"/>
    <lineage>
        <taxon>Bacteria</taxon>
        <taxon>Bacillati</taxon>
        <taxon>Bacillota</taxon>
        <taxon>Clostridia</taxon>
        <taxon>Peptostreptococcales</taxon>
        <taxon>Tindalliaceae</taxon>
        <taxon>Tindallia</taxon>
    </lineage>
</organism>
<dbReference type="GO" id="GO:0004803">
    <property type="term" value="F:transposase activity"/>
    <property type="evidence" value="ECO:0007669"/>
    <property type="project" value="InterPro"/>
</dbReference>
<dbReference type="Pfam" id="PF01527">
    <property type="entry name" value="HTH_Tnp_1"/>
    <property type="match status" value="1"/>
</dbReference>
<dbReference type="Proteomes" id="UP000199287">
    <property type="component" value="Unassembled WGS sequence"/>
</dbReference>
<dbReference type="AlphaFoldDB" id="A0A1I3I422"/>
<dbReference type="InterPro" id="IPR009057">
    <property type="entry name" value="Homeodomain-like_sf"/>
</dbReference>
<gene>
    <name evidence="1" type="ORF">SAMN05192551_1218</name>
</gene>
<proteinExistence type="predicted"/>
<protein>
    <submittedName>
        <fullName evidence="1">Transposase</fullName>
    </submittedName>
</protein>
<evidence type="ECO:0000313" key="2">
    <source>
        <dbReference type="Proteomes" id="UP000199287"/>
    </source>
</evidence>
<dbReference type="GO" id="GO:0003677">
    <property type="term" value="F:DNA binding"/>
    <property type="evidence" value="ECO:0007669"/>
    <property type="project" value="InterPro"/>
</dbReference>